<dbReference type="SUPFAM" id="SSF49401">
    <property type="entry name" value="Bacterial adhesins"/>
    <property type="match status" value="1"/>
</dbReference>
<dbReference type="InterPro" id="IPR000259">
    <property type="entry name" value="Adhesion_dom_fimbrial"/>
</dbReference>
<dbReference type="AlphaFoldDB" id="A0A4R1XXG1"/>
<comment type="subcellular location">
    <subcellularLocation>
        <location evidence="1">Fimbrium</location>
    </subcellularLocation>
</comment>
<keyword evidence="3 5" id="KW-0732">Signal</keyword>
<sequence>MPDFKIILAVGLLLSCTPLFATCNIFQNPVSFSLGGNFLTMNKMTDHSHERTIFMDAQPNPDRSGAIFIGCLGAIERSNSYFSLTADSSLNPNDSRVFPTPQGDRKFLAITAPYINKPAGASSPKIYMSFSIYDPIRPENKLIISEPNVEYRMLEENTFVFSLGMAIDKIYVYIIIDQNSVPGLYSTGALKIGELVARSFRFTGSQSGPTIGPVNVLLSPSFSFQIKQSTCVLDQKNYMVKLDNVLSREFTAANQTLKIQNLNMTMRCADDLSGTRFNATLTDTSPQAQQNRMGLLSNQIPQAQGGSNVQVIILDRNNQPLPISSINAEYSFEFGSLDNNRQVSYPLKIAYHSTQMPVRPGNVKAIANINVDYQ</sequence>
<evidence type="ECO:0000313" key="8">
    <source>
        <dbReference type="Proteomes" id="UP000294963"/>
    </source>
</evidence>
<comment type="similarity">
    <text evidence="2">Belongs to the fimbrial protein family.</text>
</comment>
<dbReference type="Pfam" id="PF00419">
    <property type="entry name" value="Fimbrial"/>
    <property type="match status" value="1"/>
</dbReference>
<dbReference type="GO" id="GO:0043709">
    <property type="term" value="P:cell adhesion involved in single-species biofilm formation"/>
    <property type="evidence" value="ECO:0007669"/>
    <property type="project" value="TreeGrafter"/>
</dbReference>
<feature type="chain" id="PRO_5020991823" evidence="5">
    <location>
        <begin position="22"/>
        <end position="374"/>
    </location>
</feature>
<dbReference type="PROSITE" id="PS51257">
    <property type="entry name" value="PROKAR_LIPOPROTEIN"/>
    <property type="match status" value="1"/>
</dbReference>
<dbReference type="PANTHER" id="PTHR33420">
    <property type="entry name" value="FIMBRIAL SUBUNIT ELFA-RELATED"/>
    <property type="match status" value="1"/>
</dbReference>
<dbReference type="Proteomes" id="UP000294963">
    <property type="component" value="Unassembled WGS sequence"/>
</dbReference>
<dbReference type="InterPro" id="IPR008966">
    <property type="entry name" value="Adhesion_dom_sf"/>
</dbReference>
<dbReference type="PANTHER" id="PTHR33420:SF3">
    <property type="entry name" value="FIMBRIAL SUBUNIT ELFA"/>
    <property type="match status" value="1"/>
</dbReference>
<evidence type="ECO:0000256" key="3">
    <source>
        <dbReference type="ARBA" id="ARBA00022729"/>
    </source>
</evidence>
<evidence type="ECO:0000256" key="4">
    <source>
        <dbReference type="ARBA" id="ARBA00023263"/>
    </source>
</evidence>
<dbReference type="EMBL" id="SLVJ01000018">
    <property type="protein sequence ID" value="TCM64393.1"/>
    <property type="molecule type" value="Genomic_DNA"/>
</dbReference>
<organism evidence="7 8">
    <name type="scientific">Acinetobacter calcoaceticus</name>
    <dbReference type="NCBI Taxonomy" id="471"/>
    <lineage>
        <taxon>Bacteria</taxon>
        <taxon>Pseudomonadati</taxon>
        <taxon>Pseudomonadota</taxon>
        <taxon>Gammaproteobacteria</taxon>
        <taxon>Moraxellales</taxon>
        <taxon>Moraxellaceae</taxon>
        <taxon>Acinetobacter</taxon>
        <taxon>Acinetobacter calcoaceticus/baumannii complex</taxon>
    </lineage>
</organism>
<reference evidence="7 8" key="1">
    <citation type="submission" date="2019-03" db="EMBL/GenBank/DDBJ databases">
        <title>Genomic analyses of the natural microbiome of Caenorhabditis elegans.</title>
        <authorList>
            <person name="Samuel B."/>
        </authorList>
    </citation>
    <scope>NUCLEOTIDE SEQUENCE [LARGE SCALE GENOMIC DNA]</scope>
    <source>
        <strain evidence="7 8">JUb89</strain>
    </source>
</reference>
<dbReference type="InterPro" id="IPR050263">
    <property type="entry name" value="Bact_Fimbrial_Adh_Pro"/>
</dbReference>
<name>A0A4R1XXG1_ACICA</name>
<protein>
    <submittedName>
        <fullName evidence="7">Type 1 fimbria pilin</fullName>
    </submittedName>
</protein>
<accession>A0A4R1XXG1</accession>
<evidence type="ECO:0000259" key="6">
    <source>
        <dbReference type="Pfam" id="PF00419"/>
    </source>
</evidence>
<dbReference type="InterPro" id="IPR036937">
    <property type="entry name" value="Adhesion_dom_fimbrial_sf"/>
</dbReference>
<feature type="domain" description="Fimbrial-type adhesion" evidence="6">
    <location>
        <begin position="222"/>
        <end position="374"/>
    </location>
</feature>
<evidence type="ECO:0000256" key="5">
    <source>
        <dbReference type="SAM" id="SignalP"/>
    </source>
</evidence>
<keyword evidence="8" id="KW-1185">Reference proteome</keyword>
<keyword evidence="4" id="KW-0281">Fimbrium</keyword>
<proteinExistence type="inferred from homology"/>
<evidence type="ECO:0000256" key="2">
    <source>
        <dbReference type="ARBA" id="ARBA00006671"/>
    </source>
</evidence>
<evidence type="ECO:0000313" key="7">
    <source>
        <dbReference type="EMBL" id="TCM64393.1"/>
    </source>
</evidence>
<gene>
    <name evidence="7" type="ORF">EC844_11869</name>
</gene>
<dbReference type="Gene3D" id="2.60.40.1090">
    <property type="entry name" value="Fimbrial-type adhesion domain"/>
    <property type="match status" value="1"/>
</dbReference>
<feature type="signal peptide" evidence="5">
    <location>
        <begin position="1"/>
        <end position="21"/>
    </location>
</feature>
<comment type="caution">
    <text evidence="7">The sequence shown here is derived from an EMBL/GenBank/DDBJ whole genome shotgun (WGS) entry which is preliminary data.</text>
</comment>
<dbReference type="GO" id="GO:0009289">
    <property type="term" value="C:pilus"/>
    <property type="evidence" value="ECO:0007669"/>
    <property type="project" value="UniProtKB-SubCell"/>
</dbReference>
<dbReference type="OrthoDB" id="9821513at2"/>
<evidence type="ECO:0000256" key="1">
    <source>
        <dbReference type="ARBA" id="ARBA00004561"/>
    </source>
</evidence>